<dbReference type="Proteomes" id="UP000886998">
    <property type="component" value="Unassembled WGS sequence"/>
</dbReference>
<accession>A0A8X6XFE2</accession>
<sequence>MPLRIILPILRGDSYNLSMTRALYRKLFHPFERMGGGEGSQLFNWMKRDFVLNRLLRSARLICSRLNFGRYLPRVGSPEHPQRDLILETAYPIPCRRSALSELLIFGRGVDGGQGNCHLSRFMSVLFLKQLAVNIKSTAIT</sequence>
<dbReference type="AlphaFoldDB" id="A0A8X6XFE2"/>
<protein>
    <submittedName>
        <fullName evidence="1">Uncharacterized protein</fullName>
    </submittedName>
</protein>
<evidence type="ECO:0000313" key="2">
    <source>
        <dbReference type="Proteomes" id="UP000886998"/>
    </source>
</evidence>
<evidence type="ECO:0000313" key="1">
    <source>
        <dbReference type="EMBL" id="GFY52239.1"/>
    </source>
</evidence>
<proteinExistence type="predicted"/>
<gene>
    <name evidence="1" type="ORF">TNIN_270751</name>
</gene>
<keyword evidence="2" id="KW-1185">Reference proteome</keyword>
<reference evidence="1" key="1">
    <citation type="submission" date="2020-08" db="EMBL/GenBank/DDBJ databases">
        <title>Multicomponent nature underlies the extraordinary mechanical properties of spider dragline silk.</title>
        <authorList>
            <person name="Kono N."/>
            <person name="Nakamura H."/>
            <person name="Mori M."/>
            <person name="Yoshida Y."/>
            <person name="Ohtoshi R."/>
            <person name="Malay A.D."/>
            <person name="Moran D.A.P."/>
            <person name="Tomita M."/>
            <person name="Numata K."/>
            <person name="Arakawa K."/>
        </authorList>
    </citation>
    <scope>NUCLEOTIDE SEQUENCE</scope>
</reference>
<name>A0A8X6XFE2_9ARAC</name>
<organism evidence="1 2">
    <name type="scientific">Trichonephila inaurata madagascariensis</name>
    <dbReference type="NCBI Taxonomy" id="2747483"/>
    <lineage>
        <taxon>Eukaryota</taxon>
        <taxon>Metazoa</taxon>
        <taxon>Ecdysozoa</taxon>
        <taxon>Arthropoda</taxon>
        <taxon>Chelicerata</taxon>
        <taxon>Arachnida</taxon>
        <taxon>Araneae</taxon>
        <taxon>Araneomorphae</taxon>
        <taxon>Entelegynae</taxon>
        <taxon>Araneoidea</taxon>
        <taxon>Nephilidae</taxon>
        <taxon>Trichonephila</taxon>
        <taxon>Trichonephila inaurata</taxon>
    </lineage>
</organism>
<comment type="caution">
    <text evidence="1">The sequence shown here is derived from an EMBL/GenBank/DDBJ whole genome shotgun (WGS) entry which is preliminary data.</text>
</comment>
<dbReference type="EMBL" id="BMAV01008569">
    <property type="protein sequence ID" value="GFY52239.1"/>
    <property type="molecule type" value="Genomic_DNA"/>
</dbReference>